<comment type="caution">
    <text evidence="1">The sequence shown here is derived from an EMBL/GenBank/DDBJ whole genome shotgun (WGS) entry which is preliminary data.</text>
</comment>
<evidence type="ECO:0000313" key="1">
    <source>
        <dbReference type="EMBL" id="RZS69400.1"/>
    </source>
</evidence>
<dbReference type="EMBL" id="SGXA01000003">
    <property type="protein sequence ID" value="RZS69400.1"/>
    <property type="molecule type" value="Genomic_DNA"/>
</dbReference>
<dbReference type="SUPFAM" id="SSF160631">
    <property type="entry name" value="SMI1/KNR4-like"/>
    <property type="match status" value="1"/>
</dbReference>
<dbReference type="RefSeq" id="WP_130543734.1">
    <property type="nucleotide sequence ID" value="NZ_CP042431.1"/>
</dbReference>
<evidence type="ECO:0000313" key="2">
    <source>
        <dbReference type="Proteomes" id="UP000293874"/>
    </source>
</evidence>
<dbReference type="Gene3D" id="3.40.1580.10">
    <property type="entry name" value="SMI1/KNR4-like"/>
    <property type="match status" value="1"/>
</dbReference>
<protein>
    <submittedName>
        <fullName evidence="1">Uncharacterized protein</fullName>
    </submittedName>
</protein>
<dbReference type="AlphaFoldDB" id="A0A4V2F0B4"/>
<gene>
    <name evidence="1" type="ORF">EV199_5237</name>
</gene>
<reference evidence="1 2" key="1">
    <citation type="submission" date="2019-02" db="EMBL/GenBank/DDBJ databases">
        <title>Genomic Encyclopedia of Type Strains, Phase IV (KMG-IV): sequencing the most valuable type-strain genomes for metagenomic binning, comparative biology and taxonomic classification.</title>
        <authorList>
            <person name="Goeker M."/>
        </authorList>
    </citation>
    <scope>NUCLEOTIDE SEQUENCE [LARGE SCALE GENOMIC DNA]</scope>
    <source>
        <strain evidence="1 2">DSM 18116</strain>
    </source>
</reference>
<organism evidence="1 2">
    <name type="scientific">Pseudobacter ginsenosidimutans</name>
    <dbReference type="NCBI Taxonomy" id="661488"/>
    <lineage>
        <taxon>Bacteria</taxon>
        <taxon>Pseudomonadati</taxon>
        <taxon>Bacteroidota</taxon>
        <taxon>Chitinophagia</taxon>
        <taxon>Chitinophagales</taxon>
        <taxon>Chitinophagaceae</taxon>
        <taxon>Pseudobacter</taxon>
    </lineage>
</organism>
<dbReference type="Proteomes" id="UP000293874">
    <property type="component" value="Unassembled WGS sequence"/>
</dbReference>
<dbReference type="InterPro" id="IPR037883">
    <property type="entry name" value="Knr4/Smi1-like_sf"/>
</dbReference>
<name>A0A4V2F0B4_9BACT</name>
<accession>A0A4V2F0B4</accession>
<keyword evidence="2" id="KW-1185">Reference proteome</keyword>
<proteinExistence type="predicted"/>
<sequence>MTDINKQFFEAFMLIDINRMLNVEECPAAMKGGKNERGWNEWKAIPGNLSVDLYYDLEKEFNVLLPESFINWHRSHFFMNAETQILRLPISHPDQPLKHLREIWEWVIPEKLIPQKLYPFGSEGNDTGPFVFDGRKPVAHNEFPVRVYDHEYFGDLKGLSPVIFSSFTKLLECQIHFTTELNKDRNDYEIIPEFFRIDPEGAGKTGKEYWNGWAGMMKVNADDLAAENDE</sequence>
<dbReference type="OrthoDB" id="668520at2"/>